<evidence type="ECO:0000313" key="1">
    <source>
        <dbReference type="EMBL" id="SPC79431.1"/>
    </source>
</evidence>
<accession>A0A2N9EXQ5</accession>
<organism evidence="1">
    <name type="scientific">Fagus sylvatica</name>
    <name type="common">Beechnut</name>
    <dbReference type="NCBI Taxonomy" id="28930"/>
    <lineage>
        <taxon>Eukaryota</taxon>
        <taxon>Viridiplantae</taxon>
        <taxon>Streptophyta</taxon>
        <taxon>Embryophyta</taxon>
        <taxon>Tracheophyta</taxon>
        <taxon>Spermatophyta</taxon>
        <taxon>Magnoliopsida</taxon>
        <taxon>eudicotyledons</taxon>
        <taxon>Gunneridae</taxon>
        <taxon>Pentapetalae</taxon>
        <taxon>rosids</taxon>
        <taxon>fabids</taxon>
        <taxon>Fagales</taxon>
        <taxon>Fagaceae</taxon>
        <taxon>Fagus</taxon>
    </lineage>
</organism>
<name>A0A2N9EXQ5_FAGSY</name>
<dbReference type="AlphaFoldDB" id="A0A2N9EXQ5"/>
<sequence>MASSSSLNTQEAIDLNDVPSVMHAPSSMPEIWRPYFLSPNGSVRVTDFVMLNGVTATVAAAGLCTSKDGKVLAGRTDPQIINDSMALTIQCVAFVSNMGRRLHVRNHEVRALRSQVTILQRLLKESKKKAGEFKEENKIKTEDTRGFLC</sequence>
<gene>
    <name evidence="1" type="ORF">FSB_LOCUS7313</name>
</gene>
<reference evidence="1" key="1">
    <citation type="submission" date="2018-02" db="EMBL/GenBank/DDBJ databases">
        <authorList>
            <person name="Cohen D.B."/>
            <person name="Kent A.D."/>
        </authorList>
    </citation>
    <scope>NUCLEOTIDE SEQUENCE</scope>
</reference>
<proteinExistence type="predicted"/>
<dbReference type="EMBL" id="OIVN01000388">
    <property type="protein sequence ID" value="SPC79431.1"/>
    <property type="molecule type" value="Genomic_DNA"/>
</dbReference>
<protein>
    <submittedName>
        <fullName evidence="1">Uncharacterized protein</fullName>
    </submittedName>
</protein>